<gene>
    <name evidence="2" type="ORF">CF165_23755</name>
</gene>
<dbReference type="AlphaFoldDB" id="A0A229T345"/>
<comment type="caution">
    <text evidence="2">The sequence shown here is derived from an EMBL/GenBank/DDBJ whole genome shotgun (WGS) entry which is preliminary data.</text>
</comment>
<dbReference type="GO" id="GO:0003677">
    <property type="term" value="F:DNA binding"/>
    <property type="evidence" value="ECO:0007669"/>
    <property type="project" value="InterPro"/>
</dbReference>
<dbReference type="RefSeq" id="WP_093949748.1">
    <property type="nucleotide sequence ID" value="NZ_NMUL01000023.1"/>
</dbReference>
<proteinExistence type="predicted"/>
<dbReference type="NCBIfam" id="TIGR01764">
    <property type="entry name" value="excise"/>
    <property type="match status" value="1"/>
</dbReference>
<sequence>MTQPNTDAPNANAAPEPPRLFTVTETSERLRVSRWQVYALINRRRLKTIRIGRRRLIAEPDLTALIKELRDEGESL</sequence>
<dbReference type="EMBL" id="NMUL01000023">
    <property type="protein sequence ID" value="OXM65344.1"/>
    <property type="molecule type" value="Genomic_DNA"/>
</dbReference>
<evidence type="ECO:0000313" key="2">
    <source>
        <dbReference type="EMBL" id="OXM65344.1"/>
    </source>
</evidence>
<organism evidence="2 3">
    <name type="scientific">Amycolatopsis vastitatis</name>
    <dbReference type="NCBI Taxonomy" id="1905142"/>
    <lineage>
        <taxon>Bacteria</taxon>
        <taxon>Bacillati</taxon>
        <taxon>Actinomycetota</taxon>
        <taxon>Actinomycetes</taxon>
        <taxon>Pseudonocardiales</taxon>
        <taxon>Pseudonocardiaceae</taxon>
        <taxon>Amycolatopsis</taxon>
    </lineage>
</organism>
<protein>
    <recommendedName>
        <fullName evidence="1">Helix-turn-helix domain-containing protein</fullName>
    </recommendedName>
</protein>
<dbReference type="Pfam" id="PF12728">
    <property type="entry name" value="HTH_17"/>
    <property type="match status" value="1"/>
</dbReference>
<dbReference type="Proteomes" id="UP000215199">
    <property type="component" value="Unassembled WGS sequence"/>
</dbReference>
<evidence type="ECO:0000259" key="1">
    <source>
        <dbReference type="Pfam" id="PF12728"/>
    </source>
</evidence>
<accession>A0A229T345</accession>
<feature type="domain" description="Helix-turn-helix" evidence="1">
    <location>
        <begin position="20"/>
        <end position="68"/>
    </location>
</feature>
<keyword evidence="3" id="KW-1185">Reference proteome</keyword>
<reference evidence="3" key="1">
    <citation type="submission" date="2017-07" db="EMBL/GenBank/DDBJ databases">
        <title>Comparative genome mining reveals phylogenetic distribution patterns of secondary metabolites in Amycolatopsis.</title>
        <authorList>
            <person name="Adamek M."/>
            <person name="Alanjary M."/>
            <person name="Sales-Ortells H."/>
            <person name="Goodfellow M."/>
            <person name="Bull A.T."/>
            <person name="Kalinowski J."/>
            <person name="Ziemert N."/>
        </authorList>
    </citation>
    <scope>NUCLEOTIDE SEQUENCE [LARGE SCALE GENOMIC DNA]</scope>
    <source>
        <strain evidence="3">H5</strain>
    </source>
</reference>
<dbReference type="InterPro" id="IPR010093">
    <property type="entry name" value="SinI_DNA-bd"/>
</dbReference>
<dbReference type="InterPro" id="IPR041657">
    <property type="entry name" value="HTH_17"/>
</dbReference>
<evidence type="ECO:0000313" key="3">
    <source>
        <dbReference type="Proteomes" id="UP000215199"/>
    </source>
</evidence>
<name>A0A229T345_9PSEU</name>